<proteinExistence type="predicted"/>
<gene>
    <name evidence="1" type="ORF">ACFY05_41510</name>
</gene>
<keyword evidence="2" id="KW-1185">Reference proteome</keyword>
<evidence type="ECO:0008006" key="3">
    <source>
        <dbReference type="Google" id="ProtNLM"/>
    </source>
</evidence>
<name>A0ABW6VIW9_MICFU</name>
<comment type="caution">
    <text evidence="1">The sequence shown here is derived from an EMBL/GenBank/DDBJ whole genome shotgun (WGS) entry which is preliminary data.</text>
</comment>
<accession>A0ABW6VIW9</accession>
<dbReference type="Proteomes" id="UP001602119">
    <property type="component" value="Unassembled WGS sequence"/>
</dbReference>
<dbReference type="Pfam" id="PF24152">
    <property type="entry name" value="DUF7405"/>
    <property type="match status" value="1"/>
</dbReference>
<protein>
    <recommendedName>
        <fullName evidence="3">Twin-arginine translocation signal domain-containing protein</fullName>
    </recommendedName>
</protein>
<sequence length="532" mass="57887">MISLMAWHDADMTDSHGTPSYGVENHKTLSRRSVLKGGTFAAALASAGIYELVDALVGPIERPPVGTARQPLPPEQYAIPHPRHIMDDGFGVASNKGKIPVLIPPFHNHIVTAKLNVPAGANSLQEAQRHLESVIQRLEQQFPPPPSGVGVVVAWGLPYFEHYIPRLEKSSSYFHAGTSYPGYLPVDVMTSKQRGRTVYALQESRTFPSDEPPPGFGPVRLEQNDVAVLLRSDSLDNIMTATNAIFGTGNKQAGSLFKVTSIRRGFTGGAHTGGQGLASKLALAAGIPGASLIPQHSPIFLGFTTTIRDAESSVPVSNFETLPGWTDQWPNGYFKHGTIMPLSHLFQDIIAWYSKTFPTFDDRAHAMFRPGVSLAPGTVTADPPEQNEADVLSGVQKHHAYGHNGSMQPVNRLQEQTTSNYGHVYPVNTAITNRGDFATLDNPFHYTSDPAGDHFSDQKAAGLHFLLFAPTTETFNRVRLAMDGEFPDGRRAPFSPRSSGAGLNSVVHTTHRQNFLIPPRSHRSFPLAEFLA</sequence>
<reference evidence="1 2" key="1">
    <citation type="submission" date="2024-10" db="EMBL/GenBank/DDBJ databases">
        <title>The Natural Products Discovery Center: Release of the First 8490 Sequenced Strains for Exploring Actinobacteria Biosynthetic Diversity.</title>
        <authorList>
            <person name="Kalkreuter E."/>
            <person name="Kautsar S.A."/>
            <person name="Yang D."/>
            <person name="Bader C.D."/>
            <person name="Teijaro C.N."/>
            <person name="Fluegel L."/>
            <person name="Davis C.M."/>
            <person name="Simpson J.R."/>
            <person name="Lauterbach L."/>
            <person name="Steele A.D."/>
            <person name="Gui C."/>
            <person name="Meng S."/>
            <person name="Li G."/>
            <person name="Viehrig K."/>
            <person name="Ye F."/>
            <person name="Su P."/>
            <person name="Kiefer A.F."/>
            <person name="Nichols A."/>
            <person name="Cepeda A.J."/>
            <person name="Yan W."/>
            <person name="Fan B."/>
            <person name="Jiang Y."/>
            <person name="Adhikari A."/>
            <person name="Zheng C.-J."/>
            <person name="Schuster L."/>
            <person name="Cowan T.M."/>
            <person name="Smanski M.J."/>
            <person name="Chevrette M.G."/>
            <person name="De Carvalho L.P.S."/>
            <person name="Shen B."/>
        </authorList>
    </citation>
    <scope>NUCLEOTIDE SEQUENCE [LARGE SCALE GENOMIC DNA]</scope>
    <source>
        <strain evidence="1 2">NPDC001281</strain>
    </source>
</reference>
<evidence type="ECO:0000313" key="1">
    <source>
        <dbReference type="EMBL" id="MFF4779314.1"/>
    </source>
</evidence>
<evidence type="ECO:0000313" key="2">
    <source>
        <dbReference type="Proteomes" id="UP001602119"/>
    </source>
</evidence>
<organism evidence="1 2">
    <name type="scientific">Microtetraspora fusca</name>
    <dbReference type="NCBI Taxonomy" id="1997"/>
    <lineage>
        <taxon>Bacteria</taxon>
        <taxon>Bacillati</taxon>
        <taxon>Actinomycetota</taxon>
        <taxon>Actinomycetes</taxon>
        <taxon>Streptosporangiales</taxon>
        <taxon>Streptosporangiaceae</taxon>
        <taxon>Microtetraspora</taxon>
    </lineage>
</organism>
<dbReference type="EMBL" id="JBIAXI010000047">
    <property type="protein sequence ID" value="MFF4779314.1"/>
    <property type="molecule type" value="Genomic_DNA"/>
</dbReference>
<dbReference type="RefSeq" id="WP_387348039.1">
    <property type="nucleotide sequence ID" value="NZ_JBIAXI010000047.1"/>
</dbReference>
<dbReference type="InterPro" id="IPR055828">
    <property type="entry name" value="DUF7405"/>
</dbReference>